<comment type="subcellular location">
    <subcellularLocation>
        <location evidence="1">Nucleus</location>
    </subcellularLocation>
</comment>
<feature type="region of interest" description="Disordered" evidence="9">
    <location>
        <begin position="591"/>
        <end position="621"/>
    </location>
</feature>
<name>A0AAV9C274_ACOCL</name>
<feature type="region of interest" description="Disordered" evidence="9">
    <location>
        <begin position="160"/>
        <end position="212"/>
    </location>
</feature>
<sequence>MDNLVSIYRSMESAAGVNIFTTQTVVSKKSDEHIQDEPERGKNLIQEKVKAGHRKANKRKSGKQQKESTNDDGKISYSQSSMEPSCPTKKRVHVTPYPPRETPLRPEKFPKLAGPTNERNVSGTSYNVPEDGSNALKEKIVVNDEGEPIFSPFFWLREEEEDESDGTLEKQSSQQTLDTPTHHKIPCFSDMKDSDDDSPVKSSQIGEAQSKAEGVGAFDSEIFYWTQRACSPEIYLTPTKKAADKVPLHNIQENDGEAVAKSPMLISEGIVNSEIKKSSGEAENDRAISATNTIITRGQRPKTRVKRIRLGRPLEENGNKGNASVCGRKCIVGKAPNNKTTRKDDMGIVNGIPESDLDGVLLEAPCDSTKAAENLDHKDHENTLLSARKNAKRCKKINQNIQRKRVKTDPVVDSETKIRQVIAEIKGNEEMGKELTPLSCNEPGNSRMGKKTSSRRKHAKSSIDTDVTKLIEEVSDDYDQDAGHPATEHVNVQLPVLLSQRRKKETKINSGNKSGRSRTKGQKFKSLENVSVNVPRFDGTDLDNSTKVQDRVLRKCKSIPDQAHCAFCQSSEDTEENFVILCPLHSSSKLPNEVPKAEKQTRNKSALKRENREHVVAKPGPDPSKRWKWPLGVSCKWILCCSGLNHAEKEIILEFIKLTGISVAKTWTPTITHVIASTDENGAYGRTIKTLMAILEGKWILNIDCKRLLLGTQDWIKACMKVMTMVDEEQYEIKVDRHGIKDGPQLGRLRIINKEPKLFSALEFYFVGDFKPSYKGYLQELVITGGGTILHRKPISMNQGRLPNRSSSRKTIIVYSLEPSENSDASQVSSILVCRRSDAQSLANAAGAKVAGHSWILDSVAGCKLQGFD</sequence>
<dbReference type="FunFam" id="3.40.50.10190:FF:000006">
    <property type="entry name" value="Breast cancer type 1 susceptibility protein homolog"/>
    <property type="match status" value="1"/>
</dbReference>
<keyword evidence="4" id="KW-0227">DNA damage</keyword>
<reference evidence="11" key="1">
    <citation type="journal article" date="2023" name="Nat. Commun.">
        <title>Diploid and tetraploid genomes of Acorus and the evolution of monocots.</title>
        <authorList>
            <person name="Ma L."/>
            <person name="Liu K.W."/>
            <person name="Li Z."/>
            <person name="Hsiao Y.Y."/>
            <person name="Qi Y."/>
            <person name="Fu T."/>
            <person name="Tang G.D."/>
            <person name="Zhang D."/>
            <person name="Sun W.H."/>
            <person name="Liu D.K."/>
            <person name="Li Y."/>
            <person name="Chen G.Z."/>
            <person name="Liu X.D."/>
            <person name="Liao X.Y."/>
            <person name="Jiang Y.T."/>
            <person name="Yu X."/>
            <person name="Hao Y."/>
            <person name="Huang J."/>
            <person name="Zhao X.W."/>
            <person name="Ke S."/>
            <person name="Chen Y.Y."/>
            <person name="Wu W.L."/>
            <person name="Hsu J.L."/>
            <person name="Lin Y.F."/>
            <person name="Huang M.D."/>
            <person name="Li C.Y."/>
            <person name="Huang L."/>
            <person name="Wang Z.W."/>
            <person name="Zhao X."/>
            <person name="Zhong W.Y."/>
            <person name="Peng D.H."/>
            <person name="Ahmad S."/>
            <person name="Lan S."/>
            <person name="Zhang J.S."/>
            <person name="Tsai W.C."/>
            <person name="Van de Peer Y."/>
            <person name="Liu Z.J."/>
        </authorList>
    </citation>
    <scope>NUCLEOTIDE SEQUENCE</scope>
    <source>
        <strain evidence="11">CP</strain>
    </source>
</reference>
<accession>A0AAV9C274</accession>
<feature type="region of interest" description="Disordered" evidence="9">
    <location>
        <begin position="26"/>
        <end position="131"/>
    </location>
</feature>
<feature type="region of interest" description="Disordered" evidence="9">
    <location>
        <begin position="434"/>
        <end position="463"/>
    </location>
</feature>
<dbReference type="PANTHER" id="PTHR13763">
    <property type="entry name" value="BREAST CANCER TYPE 1 SUSCEPTIBILITY PROTEIN BRCA1"/>
    <property type="match status" value="1"/>
</dbReference>
<dbReference type="Gene3D" id="3.40.50.10190">
    <property type="entry name" value="BRCT domain"/>
    <property type="match status" value="2"/>
</dbReference>
<evidence type="ECO:0000313" key="12">
    <source>
        <dbReference type="Proteomes" id="UP001180020"/>
    </source>
</evidence>
<dbReference type="Proteomes" id="UP001180020">
    <property type="component" value="Unassembled WGS sequence"/>
</dbReference>
<feature type="domain" description="BRCT" evidence="10">
    <location>
        <begin position="754"/>
        <end position="869"/>
    </location>
</feature>
<feature type="compositionally biased region" description="Basic and acidic residues" evidence="9">
    <location>
        <begin position="595"/>
        <end position="616"/>
    </location>
</feature>
<gene>
    <name evidence="11" type="ORF">QJS10_CPB22g00118</name>
</gene>
<dbReference type="EMBL" id="JAUJYO010000022">
    <property type="protein sequence ID" value="KAK1282722.1"/>
    <property type="molecule type" value="Genomic_DNA"/>
</dbReference>
<keyword evidence="7" id="KW-0234">DNA repair</keyword>
<proteinExistence type="predicted"/>
<evidence type="ECO:0000256" key="9">
    <source>
        <dbReference type="SAM" id="MobiDB-lite"/>
    </source>
</evidence>
<evidence type="ECO:0000256" key="8">
    <source>
        <dbReference type="ARBA" id="ARBA00023242"/>
    </source>
</evidence>
<keyword evidence="3" id="KW-0677">Repeat</keyword>
<dbReference type="CDD" id="cd17734">
    <property type="entry name" value="BRCT_Bard1_rpt1"/>
    <property type="match status" value="1"/>
</dbReference>
<evidence type="ECO:0000256" key="1">
    <source>
        <dbReference type="ARBA" id="ARBA00004123"/>
    </source>
</evidence>
<evidence type="ECO:0000256" key="2">
    <source>
        <dbReference type="ARBA" id="ARBA00022723"/>
    </source>
</evidence>
<keyword evidence="5" id="KW-0863">Zinc-finger</keyword>
<evidence type="ECO:0000313" key="11">
    <source>
        <dbReference type="EMBL" id="KAK1282722.1"/>
    </source>
</evidence>
<keyword evidence="8" id="KW-0539">Nucleus</keyword>
<feature type="compositionally biased region" description="Basic and acidic residues" evidence="9">
    <location>
        <begin position="28"/>
        <end position="50"/>
    </location>
</feature>
<dbReference type="GO" id="GO:0045944">
    <property type="term" value="P:positive regulation of transcription by RNA polymerase II"/>
    <property type="evidence" value="ECO:0007669"/>
    <property type="project" value="TreeGrafter"/>
</dbReference>
<keyword evidence="6" id="KW-0862">Zinc</keyword>
<feature type="compositionally biased region" description="Basic and acidic residues" evidence="9">
    <location>
        <begin position="64"/>
        <end position="74"/>
    </location>
</feature>
<dbReference type="AlphaFoldDB" id="A0AAV9C274"/>
<evidence type="ECO:0000256" key="4">
    <source>
        <dbReference type="ARBA" id="ARBA00022763"/>
    </source>
</evidence>
<feature type="domain" description="BRCT" evidence="10">
    <location>
        <begin position="648"/>
        <end position="733"/>
    </location>
</feature>
<dbReference type="SUPFAM" id="SSF52113">
    <property type="entry name" value="BRCT domain"/>
    <property type="match status" value="2"/>
</dbReference>
<dbReference type="GO" id="GO:0000724">
    <property type="term" value="P:double-strand break repair via homologous recombination"/>
    <property type="evidence" value="ECO:0007669"/>
    <property type="project" value="TreeGrafter"/>
</dbReference>
<feature type="region of interest" description="Disordered" evidence="9">
    <location>
        <begin position="499"/>
        <end position="523"/>
    </location>
</feature>
<keyword evidence="2" id="KW-0479">Metal-binding</keyword>
<feature type="compositionally biased region" description="Polar residues" evidence="9">
    <location>
        <begin position="169"/>
        <end position="179"/>
    </location>
</feature>
<keyword evidence="12" id="KW-1185">Reference proteome</keyword>
<evidence type="ECO:0000256" key="7">
    <source>
        <dbReference type="ARBA" id="ARBA00023204"/>
    </source>
</evidence>
<dbReference type="GO" id="GO:0004842">
    <property type="term" value="F:ubiquitin-protein transferase activity"/>
    <property type="evidence" value="ECO:0007669"/>
    <property type="project" value="TreeGrafter"/>
</dbReference>
<evidence type="ECO:0000259" key="10">
    <source>
        <dbReference type="PROSITE" id="PS50172"/>
    </source>
</evidence>
<dbReference type="Pfam" id="PF00533">
    <property type="entry name" value="BRCT"/>
    <property type="match status" value="1"/>
</dbReference>
<dbReference type="GO" id="GO:0005634">
    <property type="term" value="C:nucleus"/>
    <property type="evidence" value="ECO:0007669"/>
    <property type="project" value="UniProtKB-SubCell"/>
</dbReference>
<evidence type="ECO:0000256" key="3">
    <source>
        <dbReference type="ARBA" id="ARBA00022737"/>
    </source>
</evidence>
<dbReference type="PROSITE" id="PS50172">
    <property type="entry name" value="BRCT"/>
    <property type="match status" value="2"/>
</dbReference>
<dbReference type="SMART" id="SM00292">
    <property type="entry name" value="BRCT"/>
    <property type="match status" value="2"/>
</dbReference>
<organism evidence="11 12">
    <name type="scientific">Acorus calamus</name>
    <name type="common">Sweet flag</name>
    <dbReference type="NCBI Taxonomy" id="4465"/>
    <lineage>
        <taxon>Eukaryota</taxon>
        <taxon>Viridiplantae</taxon>
        <taxon>Streptophyta</taxon>
        <taxon>Embryophyta</taxon>
        <taxon>Tracheophyta</taxon>
        <taxon>Spermatophyta</taxon>
        <taxon>Magnoliopsida</taxon>
        <taxon>Liliopsida</taxon>
        <taxon>Acoraceae</taxon>
        <taxon>Acorus</taxon>
    </lineage>
</organism>
<dbReference type="InterPro" id="IPR001357">
    <property type="entry name" value="BRCT_dom"/>
</dbReference>
<dbReference type="InterPro" id="IPR036420">
    <property type="entry name" value="BRCT_dom_sf"/>
</dbReference>
<dbReference type="InterPro" id="IPR031099">
    <property type="entry name" value="BRCA1-associated"/>
</dbReference>
<protein>
    <recommendedName>
        <fullName evidence="10">BRCT domain-containing protein</fullName>
    </recommendedName>
</protein>
<feature type="compositionally biased region" description="Basic residues" evidence="9">
    <location>
        <begin position="51"/>
        <end position="63"/>
    </location>
</feature>
<reference evidence="11" key="2">
    <citation type="submission" date="2023-06" db="EMBL/GenBank/DDBJ databases">
        <authorList>
            <person name="Ma L."/>
            <person name="Liu K.-W."/>
            <person name="Li Z."/>
            <person name="Hsiao Y.-Y."/>
            <person name="Qi Y."/>
            <person name="Fu T."/>
            <person name="Tang G."/>
            <person name="Zhang D."/>
            <person name="Sun W.-H."/>
            <person name="Liu D.-K."/>
            <person name="Li Y."/>
            <person name="Chen G.-Z."/>
            <person name="Liu X.-D."/>
            <person name="Liao X.-Y."/>
            <person name="Jiang Y.-T."/>
            <person name="Yu X."/>
            <person name="Hao Y."/>
            <person name="Huang J."/>
            <person name="Zhao X.-W."/>
            <person name="Ke S."/>
            <person name="Chen Y.-Y."/>
            <person name="Wu W.-L."/>
            <person name="Hsu J.-L."/>
            <person name="Lin Y.-F."/>
            <person name="Huang M.-D."/>
            <person name="Li C.-Y."/>
            <person name="Huang L."/>
            <person name="Wang Z.-W."/>
            <person name="Zhao X."/>
            <person name="Zhong W.-Y."/>
            <person name="Peng D.-H."/>
            <person name="Ahmad S."/>
            <person name="Lan S."/>
            <person name="Zhang J.-S."/>
            <person name="Tsai W.-C."/>
            <person name="Van De Peer Y."/>
            <person name="Liu Z.-J."/>
        </authorList>
    </citation>
    <scope>NUCLEOTIDE SEQUENCE</scope>
    <source>
        <strain evidence="11">CP</strain>
        <tissue evidence="11">Leaves</tissue>
    </source>
</reference>
<evidence type="ECO:0000256" key="6">
    <source>
        <dbReference type="ARBA" id="ARBA00022833"/>
    </source>
</evidence>
<dbReference type="GO" id="GO:0008270">
    <property type="term" value="F:zinc ion binding"/>
    <property type="evidence" value="ECO:0007669"/>
    <property type="project" value="UniProtKB-KW"/>
</dbReference>
<comment type="caution">
    <text evidence="11">The sequence shown here is derived from an EMBL/GenBank/DDBJ whole genome shotgun (WGS) entry which is preliminary data.</text>
</comment>
<dbReference type="PANTHER" id="PTHR13763:SF0">
    <property type="entry name" value="BREAST CANCER TYPE 1 SUSCEPTIBILITY PROTEIN"/>
    <property type="match status" value="1"/>
</dbReference>
<feature type="compositionally biased region" description="Basic residues" evidence="9">
    <location>
        <begin position="448"/>
        <end position="460"/>
    </location>
</feature>
<feature type="compositionally biased region" description="Polar residues" evidence="9">
    <location>
        <begin position="117"/>
        <end position="127"/>
    </location>
</feature>
<evidence type="ECO:0000256" key="5">
    <source>
        <dbReference type="ARBA" id="ARBA00022771"/>
    </source>
</evidence>